<dbReference type="SUPFAM" id="SSF52172">
    <property type="entry name" value="CheY-like"/>
    <property type="match status" value="1"/>
</dbReference>
<evidence type="ECO:0000259" key="6">
    <source>
        <dbReference type="PROSITE" id="PS50043"/>
    </source>
</evidence>
<evidence type="ECO:0000256" key="4">
    <source>
        <dbReference type="ARBA" id="ARBA00023163"/>
    </source>
</evidence>
<dbReference type="SMART" id="SM00421">
    <property type="entry name" value="HTH_LUXR"/>
    <property type="match status" value="1"/>
</dbReference>
<dbReference type="InterPro" id="IPR058245">
    <property type="entry name" value="NreC/VraR/RcsB-like_REC"/>
</dbReference>
<keyword evidence="1 5" id="KW-0597">Phosphoprotein</keyword>
<sequence length="215" mass="22981">MAGSTPQVTVVVGDDHPVYREGIVRALKETGTISVVAEASDGLAVLAAIREHRPDVALVDYKMPGLDGLEVIQAVERDGLPTRLVILSAFDDTALLYKALASGASGYLTKEAERGEIADAVCRCARGERYVAAQLVGGLAGEVHQRARGDASLLSPRELEVVRMIAEGLSVPQMAKTMHLAPTTVRTHVQNLYEKLGVSDRGAAVAEAMRRRLLE</sequence>
<dbReference type="EMBL" id="LKTM01000372">
    <property type="protein sequence ID" value="KQH75523.1"/>
    <property type="molecule type" value="Genomic_DNA"/>
</dbReference>
<dbReference type="SUPFAM" id="SSF46894">
    <property type="entry name" value="C-terminal effector domain of the bipartite response regulators"/>
    <property type="match status" value="1"/>
</dbReference>
<comment type="caution">
    <text evidence="8">The sequence shown here is derived from an EMBL/GenBank/DDBJ whole genome shotgun (WGS) entry which is preliminary data.</text>
</comment>
<organism evidence="8 9">
    <name type="scientific">Mycobacterium gordonae</name>
    <dbReference type="NCBI Taxonomy" id="1778"/>
    <lineage>
        <taxon>Bacteria</taxon>
        <taxon>Bacillati</taxon>
        <taxon>Actinomycetota</taxon>
        <taxon>Actinomycetes</taxon>
        <taxon>Mycobacteriales</taxon>
        <taxon>Mycobacteriaceae</taxon>
        <taxon>Mycobacterium</taxon>
    </lineage>
</organism>
<dbReference type="GO" id="GO:0000160">
    <property type="term" value="P:phosphorelay signal transduction system"/>
    <property type="evidence" value="ECO:0007669"/>
    <property type="project" value="InterPro"/>
</dbReference>
<evidence type="ECO:0000256" key="5">
    <source>
        <dbReference type="PROSITE-ProRule" id="PRU00169"/>
    </source>
</evidence>
<dbReference type="GO" id="GO:0006355">
    <property type="term" value="P:regulation of DNA-templated transcription"/>
    <property type="evidence" value="ECO:0007669"/>
    <property type="project" value="InterPro"/>
</dbReference>
<dbReference type="Gene3D" id="3.40.50.2300">
    <property type="match status" value="1"/>
</dbReference>
<dbReference type="GO" id="GO:0003677">
    <property type="term" value="F:DNA binding"/>
    <property type="evidence" value="ECO:0007669"/>
    <property type="project" value="UniProtKB-KW"/>
</dbReference>
<reference evidence="8 9" key="1">
    <citation type="submission" date="2015-10" db="EMBL/GenBank/DDBJ databases">
        <title>Mycobacterium gordonae draft genome assembly.</title>
        <authorList>
            <person name="Ustinova V."/>
            <person name="Smirnova T."/>
            <person name="Blagodatskikh K."/>
            <person name="Varlamov D."/>
            <person name="Larionova E."/>
            <person name="Chernousova L."/>
        </authorList>
    </citation>
    <scope>NUCLEOTIDE SEQUENCE [LARGE SCALE GENOMIC DNA]</scope>
    <source>
        <strain evidence="8 9">CTRI 14-8773</strain>
    </source>
</reference>
<dbReference type="InterPro" id="IPR016032">
    <property type="entry name" value="Sig_transdc_resp-reg_C-effctor"/>
</dbReference>
<accession>A0A0Q2RJD0</accession>
<dbReference type="CDD" id="cd17535">
    <property type="entry name" value="REC_NarL-like"/>
    <property type="match status" value="1"/>
</dbReference>
<feature type="domain" description="HTH luxR-type" evidence="6">
    <location>
        <begin position="147"/>
        <end position="212"/>
    </location>
</feature>
<gene>
    <name evidence="8" type="ORF">AO501_24870</name>
</gene>
<evidence type="ECO:0000259" key="7">
    <source>
        <dbReference type="PROSITE" id="PS50110"/>
    </source>
</evidence>
<dbReference type="PANTHER" id="PTHR43214:SF24">
    <property type="entry name" value="TRANSCRIPTIONAL REGULATORY PROTEIN NARL-RELATED"/>
    <property type="match status" value="1"/>
</dbReference>
<protein>
    <submittedName>
        <fullName evidence="8">Two-component system response regulator</fullName>
    </submittedName>
</protein>
<evidence type="ECO:0000313" key="8">
    <source>
        <dbReference type="EMBL" id="KQH75523.1"/>
    </source>
</evidence>
<dbReference type="CDD" id="cd06170">
    <property type="entry name" value="LuxR_C_like"/>
    <property type="match status" value="1"/>
</dbReference>
<dbReference type="InterPro" id="IPR039420">
    <property type="entry name" value="WalR-like"/>
</dbReference>
<dbReference type="OrthoDB" id="9816529at2"/>
<evidence type="ECO:0000256" key="3">
    <source>
        <dbReference type="ARBA" id="ARBA00023125"/>
    </source>
</evidence>
<dbReference type="RefSeq" id="WP_055581378.1">
    <property type="nucleotide sequence ID" value="NZ_LKTM01000372.1"/>
</dbReference>
<dbReference type="PROSITE" id="PS50110">
    <property type="entry name" value="RESPONSE_REGULATORY"/>
    <property type="match status" value="1"/>
</dbReference>
<dbReference type="Pfam" id="PF00072">
    <property type="entry name" value="Response_reg"/>
    <property type="match status" value="1"/>
</dbReference>
<dbReference type="AlphaFoldDB" id="A0A0Q2RJD0"/>
<dbReference type="SMART" id="SM00448">
    <property type="entry name" value="REC"/>
    <property type="match status" value="1"/>
</dbReference>
<dbReference type="InterPro" id="IPR001789">
    <property type="entry name" value="Sig_transdc_resp-reg_receiver"/>
</dbReference>
<keyword evidence="4" id="KW-0804">Transcription</keyword>
<name>A0A0Q2RJD0_MYCGO</name>
<dbReference type="PANTHER" id="PTHR43214">
    <property type="entry name" value="TWO-COMPONENT RESPONSE REGULATOR"/>
    <property type="match status" value="1"/>
</dbReference>
<dbReference type="InterPro" id="IPR000792">
    <property type="entry name" value="Tscrpt_reg_LuxR_C"/>
</dbReference>
<dbReference type="InterPro" id="IPR011006">
    <property type="entry name" value="CheY-like_superfamily"/>
</dbReference>
<dbReference type="PROSITE" id="PS50043">
    <property type="entry name" value="HTH_LUXR_2"/>
    <property type="match status" value="1"/>
</dbReference>
<dbReference type="PRINTS" id="PR00038">
    <property type="entry name" value="HTHLUXR"/>
</dbReference>
<evidence type="ECO:0000256" key="2">
    <source>
        <dbReference type="ARBA" id="ARBA00023015"/>
    </source>
</evidence>
<dbReference type="Pfam" id="PF00196">
    <property type="entry name" value="GerE"/>
    <property type="match status" value="1"/>
</dbReference>
<feature type="domain" description="Response regulatory" evidence="7">
    <location>
        <begin position="9"/>
        <end position="125"/>
    </location>
</feature>
<proteinExistence type="predicted"/>
<keyword evidence="3" id="KW-0238">DNA-binding</keyword>
<dbReference type="Proteomes" id="UP000051677">
    <property type="component" value="Unassembled WGS sequence"/>
</dbReference>
<keyword evidence="2" id="KW-0805">Transcription regulation</keyword>
<evidence type="ECO:0000313" key="9">
    <source>
        <dbReference type="Proteomes" id="UP000051677"/>
    </source>
</evidence>
<feature type="modified residue" description="4-aspartylphosphate" evidence="5">
    <location>
        <position position="60"/>
    </location>
</feature>
<evidence type="ECO:0000256" key="1">
    <source>
        <dbReference type="ARBA" id="ARBA00022553"/>
    </source>
</evidence>